<comment type="caution">
    <text evidence="3">The sequence shown here is derived from an EMBL/GenBank/DDBJ whole genome shotgun (WGS) entry which is preliminary data.</text>
</comment>
<evidence type="ECO:0000313" key="4">
    <source>
        <dbReference type="Proteomes" id="UP000604825"/>
    </source>
</evidence>
<keyword evidence="1" id="KW-0539">Nucleus</keyword>
<dbReference type="PANTHER" id="PTHR31669">
    <property type="entry name" value="PROTEIN FAR1-RELATED SEQUENCE 10-RELATED"/>
    <property type="match status" value="1"/>
</dbReference>
<keyword evidence="4" id="KW-1185">Reference proteome</keyword>
<dbReference type="EMBL" id="CAJGYO010000012">
    <property type="protein sequence ID" value="CAD6263640.1"/>
    <property type="molecule type" value="Genomic_DNA"/>
</dbReference>
<comment type="subcellular location">
    <subcellularLocation>
        <location evidence="1">Nucleus</location>
    </subcellularLocation>
</comment>
<keyword evidence="1" id="KW-0863">Zinc-finger</keyword>
<dbReference type="AlphaFoldDB" id="A0A811QZ86"/>
<sequence>MKLLNEMKEKDSEMAIKFQTDSEGRIKSMLWCTGKNRADYNHFGDVVTFDTTYRTNLYNLPFGLFIGVNNHFQSIIFGGVLLTSEKTEDFEWAFSNFIQIMEGKEPITILTDQCQAMVAAIKTTMKKTRHRWCRWHVLRNAKQKLGGAYSKNGGFKKEFNKLITEEMQRKKRIGVPIERHAEAIYTRAMHEKFYNELYESGAYAIKDREGEDRHALKVLVHLDKTEIPRYNIKHRWTKDACQSPDSSTSANGTMAMSETTDYMQKMLLLKRVVELANSRTTLGEGVFFEAMQAMDRISSYRDTKDNSNNNMKALGNIDGGGVMPIACPPRPSRQGRPQNTSLHSWEVEQHKKKLQVIVKAGEQIKENR</sequence>
<dbReference type="PANTHER" id="PTHR31669:SF168">
    <property type="entry name" value="PROTEIN FAR1-RELATED SEQUENCE"/>
    <property type="match status" value="1"/>
</dbReference>
<name>A0A811QZ86_9POAL</name>
<dbReference type="OrthoDB" id="682414at2759"/>
<dbReference type="GO" id="GO:0005634">
    <property type="term" value="C:nucleus"/>
    <property type="evidence" value="ECO:0007669"/>
    <property type="project" value="UniProtKB-SubCell"/>
</dbReference>
<gene>
    <name evidence="3" type="ORF">NCGR_LOCUS46945</name>
</gene>
<dbReference type="GO" id="GO:0008270">
    <property type="term" value="F:zinc ion binding"/>
    <property type="evidence" value="ECO:0007669"/>
    <property type="project" value="UniProtKB-UniRule"/>
</dbReference>
<feature type="domain" description="MULE transposase" evidence="2">
    <location>
        <begin position="46"/>
        <end position="140"/>
    </location>
</feature>
<comment type="function">
    <text evidence="1">Putative transcription activator involved in regulating light control of development.</text>
</comment>
<proteinExistence type="inferred from homology"/>
<reference evidence="3" key="1">
    <citation type="submission" date="2020-10" db="EMBL/GenBank/DDBJ databases">
        <authorList>
            <person name="Han B."/>
            <person name="Lu T."/>
            <person name="Zhao Q."/>
            <person name="Huang X."/>
            <person name="Zhao Y."/>
        </authorList>
    </citation>
    <scope>NUCLEOTIDE SEQUENCE</scope>
</reference>
<keyword evidence="1" id="KW-0862">Zinc</keyword>
<evidence type="ECO:0000259" key="2">
    <source>
        <dbReference type="Pfam" id="PF10551"/>
    </source>
</evidence>
<protein>
    <recommendedName>
        <fullName evidence="1">Protein FAR1-RELATED SEQUENCE</fullName>
    </recommendedName>
</protein>
<dbReference type="Proteomes" id="UP000604825">
    <property type="component" value="Unassembled WGS sequence"/>
</dbReference>
<dbReference type="InterPro" id="IPR018289">
    <property type="entry name" value="MULE_transposase_dom"/>
</dbReference>
<keyword evidence="1" id="KW-0479">Metal-binding</keyword>
<dbReference type="Pfam" id="PF10551">
    <property type="entry name" value="MULE"/>
    <property type="match status" value="1"/>
</dbReference>
<dbReference type="GO" id="GO:0006355">
    <property type="term" value="P:regulation of DNA-templated transcription"/>
    <property type="evidence" value="ECO:0007669"/>
    <property type="project" value="UniProtKB-UniRule"/>
</dbReference>
<evidence type="ECO:0000313" key="3">
    <source>
        <dbReference type="EMBL" id="CAD6263640.1"/>
    </source>
</evidence>
<accession>A0A811QZ86</accession>
<dbReference type="InterPro" id="IPR031052">
    <property type="entry name" value="FHY3/FAR1"/>
</dbReference>
<comment type="similarity">
    <text evidence="1">Belongs to the FHY3/FAR1 family.</text>
</comment>
<organism evidence="3 4">
    <name type="scientific">Miscanthus lutarioriparius</name>
    <dbReference type="NCBI Taxonomy" id="422564"/>
    <lineage>
        <taxon>Eukaryota</taxon>
        <taxon>Viridiplantae</taxon>
        <taxon>Streptophyta</taxon>
        <taxon>Embryophyta</taxon>
        <taxon>Tracheophyta</taxon>
        <taxon>Spermatophyta</taxon>
        <taxon>Magnoliopsida</taxon>
        <taxon>Liliopsida</taxon>
        <taxon>Poales</taxon>
        <taxon>Poaceae</taxon>
        <taxon>PACMAD clade</taxon>
        <taxon>Panicoideae</taxon>
        <taxon>Andropogonodae</taxon>
        <taxon>Andropogoneae</taxon>
        <taxon>Saccharinae</taxon>
        <taxon>Miscanthus</taxon>
    </lineage>
</organism>
<evidence type="ECO:0000256" key="1">
    <source>
        <dbReference type="RuleBase" id="RU367018"/>
    </source>
</evidence>